<sequence>ATYVDDVFTRAADNPEFLPQELSQLPPPFRHPSPPPFHRHPPSNKSLYDLILSDPDTTILAKFISHDEHLTDLLNTTSANLTFFAPTDDAIRRIHRHYRHHHPPHNKEDNNNNNENKDHDHHHHRQPPKSFIRSILHYHTINGTYSPAEIFHTHTLPTTLTSAPLTPHHNHNPNPLPQRLSVRTTWKGLTLNLYARITSLDHRASNGNLYHIDSVLLPPPPSLRLLNLVPTEFSTFILALYKTGLDRWLNLTTNPPSSPSTSLHTDKDGSEVKNNGGLTLLIPSNSAFLSTFTYKTTAWLFNSPLGIKHLTALLKYHIIPSETVYSDTLYTQEGKIVEFGMRGFVSLSLRTLLSKSHHGHENLREGEGEGEGEGGEKEEVVIDVGRFGPYASLRVNGFQRVRVADLLAEEGNAHVLQRVLIPPRRVGGRIVKEGGGEDEGELGIEEVKGRL</sequence>
<evidence type="ECO:0000313" key="3">
    <source>
        <dbReference type="EMBL" id="PYI05584.1"/>
    </source>
</evidence>
<dbReference type="InterPro" id="IPR050904">
    <property type="entry name" value="Adhesion/Biosynth-related"/>
</dbReference>
<dbReference type="PANTHER" id="PTHR10900:SF125">
    <property type="entry name" value="FAS1 DOMAIN-CONTAINING PROTEIN YLR001C"/>
    <property type="match status" value="1"/>
</dbReference>
<dbReference type="VEuPathDB" id="FungiDB:BO78DRAFT_279321"/>
<name>A0A319EP87_ASPSB</name>
<dbReference type="SUPFAM" id="SSF82153">
    <property type="entry name" value="FAS1 domain"/>
    <property type="match status" value="2"/>
</dbReference>
<dbReference type="Gene3D" id="2.30.180.10">
    <property type="entry name" value="FAS1 domain"/>
    <property type="match status" value="2"/>
</dbReference>
<organism evidence="3 4">
    <name type="scientific">Aspergillus sclerotiicarbonarius (strain CBS 121057 / IBT 28362)</name>
    <dbReference type="NCBI Taxonomy" id="1448318"/>
    <lineage>
        <taxon>Eukaryota</taxon>
        <taxon>Fungi</taxon>
        <taxon>Dikarya</taxon>
        <taxon>Ascomycota</taxon>
        <taxon>Pezizomycotina</taxon>
        <taxon>Eurotiomycetes</taxon>
        <taxon>Eurotiomycetidae</taxon>
        <taxon>Eurotiales</taxon>
        <taxon>Aspergillaceae</taxon>
        <taxon>Aspergillus</taxon>
        <taxon>Aspergillus subgen. Circumdati</taxon>
    </lineage>
</organism>
<feature type="region of interest" description="Disordered" evidence="1">
    <location>
        <begin position="19"/>
        <end position="42"/>
    </location>
</feature>
<feature type="domain" description="FAS1" evidence="2">
    <location>
        <begin position="220"/>
        <end position="420"/>
    </location>
</feature>
<dbReference type="EMBL" id="KZ826357">
    <property type="protein sequence ID" value="PYI05584.1"/>
    <property type="molecule type" value="Genomic_DNA"/>
</dbReference>
<protein>
    <submittedName>
        <fullName evidence="3">FAS1 domain-containing protein</fullName>
    </submittedName>
</protein>
<dbReference type="PANTHER" id="PTHR10900">
    <property type="entry name" value="PERIOSTIN-RELATED"/>
    <property type="match status" value="1"/>
</dbReference>
<reference evidence="3 4" key="1">
    <citation type="submission" date="2018-02" db="EMBL/GenBank/DDBJ databases">
        <title>The genomes of Aspergillus section Nigri reveals drivers in fungal speciation.</title>
        <authorList>
            <consortium name="DOE Joint Genome Institute"/>
            <person name="Vesth T.C."/>
            <person name="Nybo J."/>
            <person name="Theobald S."/>
            <person name="Brandl J."/>
            <person name="Frisvad J.C."/>
            <person name="Nielsen K.F."/>
            <person name="Lyhne E.K."/>
            <person name="Kogle M.E."/>
            <person name="Kuo A."/>
            <person name="Riley R."/>
            <person name="Clum A."/>
            <person name="Nolan M."/>
            <person name="Lipzen A."/>
            <person name="Salamov A."/>
            <person name="Henrissat B."/>
            <person name="Wiebenga A."/>
            <person name="De vries R.P."/>
            <person name="Grigoriev I.V."/>
            <person name="Mortensen U.H."/>
            <person name="Andersen M.R."/>
            <person name="Baker S.E."/>
        </authorList>
    </citation>
    <scope>NUCLEOTIDE SEQUENCE [LARGE SCALE GENOMIC DNA]</scope>
    <source>
        <strain evidence="3 4">CBS 121057</strain>
    </source>
</reference>
<proteinExistence type="predicted"/>
<feature type="non-terminal residue" evidence="3">
    <location>
        <position position="451"/>
    </location>
</feature>
<dbReference type="SMART" id="SM00554">
    <property type="entry name" value="FAS1"/>
    <property type="match status" value="2"/>
</dbReference>
<dbReference type="Pfam" id="PF02469">
    <property type="entry name" value="Fasciclin"/>
    <property type="match status" value="2"/>
</dbReference>
<feature type="domain" description="FAS1" evidence="2">
    <location>
        <begin position="44"/>
        <end position="216"/>
    </location>
</feature>
<dbReference type="STRING" id="1448318.A0A319EP87"/>
<feature type="compositionally biased region" description="Pro residues" evidence="1">
    <location>
        <begin position="25"/>
        <end position="36"/>
    </location>
</feature>
<dbReference type="OrthoDB" id="7700931at2759"/>
<evidence type="ECO:0000256" key="1">
    <source>
        <dbReference type="SAM" id="MobiDB-lite"/>
    </source>
</evidence>
<accession>A0A319EP87</accession>
<dbReference type="InterPro" id="IPR036378">
    <property type="entry name" value="FAS1_dom_sf"/>
</dbReference>
<feature type="compositionally biased region" description="Basic and acidic residues" evidence="1">
    <location>
        <begin position="105"/>
        <end position="119"/>
    </location>
</feature>
<dbReference type="InterPro" id="IPR000782">
    <property type="entry name" value="FAS1_domain"/>
</dbReference>
<dbReference type="AlphaFoldDB" id="A0A319EP87"/>
<keyword evidence="4" id="KW-1185">Reference proteome</keyword>
<evidence type="ECO:0000259" key="2">
    <source>
        <dbReference type="PROSITE" id="PS50213"/>
    </source>
</evidence>
<dbReference type="PROSITE" id="PS50213">
    <property type="entry name" value="FAS1"/>
    <property type="match status" value="2"/>
</dbReference>
<feature type="region of interest" description="Disordered" evidence="1">
    <location>
        <begin position="100"/>
        <end position="128"/>
    </location>
</feature>
<feature type="non-terminal residue" evidence="3">
    <location>
        <position position="1"/>
    </location>
</feature>
<evidence type="ECO:0000313" key="4">
    <source>
        <dbReference type="Proteomes" id="UP000248423"/>
    </source>
</evidence>
<dbReference type="Proteomes" id="UP000248423">
    <property type="component" value="Unassembled WGS sequence"/>
</dbReference>
<gene>
    <name evidence="3" type="ORF">BO78DRAFT_279321</name>
</gene>